<evidence type="ECO:0000256" key="5">
    <source>
        <dbReference type="ARBA" id="ARBA00022801"/>
    </source>
</evidence>
<evidence type="ECO:0000256" key="7">
    <source>
        <dbReference type="SAM" id="Phobius"/>
    </source>
</evidence>
<dbReference type="EMBL" id="LRBV02000005">
    <property type="status" value="NOT_ANNOTATED_CDS"/>
    <property type="molecule type" value="Genomic_DNA"/>
</dbReference>
<dbReference type="AlphaFoldDB" id="A0A7N2LSE4"/>
<dbReference type="PROSITE" id="PS51704">
    <property type="entry name" value="GP_PDE"/>
    <property type="match status" value="1"/>
</dbReference>
<dbReference type="PROSITE" id="PS51257">
    <property type="entry name" value="PROKAR_LIPOPROTEIN"/>
    <property type="match status" value="1"/>
</dbReference>
<keyword evidence="10" id="KW-1185">Reference proteome</keyword>
<dbReference type="GO" id="GO:0008889">
    <property type="term" value="F:glycerophosphodiester phosphodiesterase activity"/>
    <property type="evidence" value="ECO:0007669"/>
    <property type="project" value="UniProtKB-EC"/>
</dbReference>
<keyword evidence="7" id="KW-0472">Membrane</keyword>
<evidence type="ECO:0000313" key="10">
    <source>
        <dbReference type="Proteomes" id="UP000594261"/>
    </source>
</evidence>
<dbReference type="InterPro" id="IPR017946">
    <property type="entry name" value="PLC-like_Pdiesterase_TIM-brl"/>
</dbReference>
<keyword evidence="5" id="KW-0378">Hydrolase</keyword>
<reference evidence="9" key="2">
    <citation type="submission" date="2021-01" db="UniProtKB">
        <authorList>
            <consortium name="EnsemblPlants"/>
        </authorList>
    </citation>
    <scope>IDENTIFICATION</scope>
</reference>
<dbReference type="Gene3D" id="3.20.20.190">
    <property type="entry name" value="Phosphatidylinositol (PI) phosphodiesterase"/>
    <property type="match status" value="1"/>
</dbReference>
<keyword evidence="4" id="KW-0319">Glycerol metabolism</keyword>
<accession>A0A7N2LSE4</accession>
<keyword evidence="3" id="KW-0732">Signal</keyword>
<evidence type="ECO:0000256" key="2">
    <source>
        <dbReference type="ARBA" id="ARBA00012247"/>
    </source>
</evidence>
<reference evidence="9 10" key="1">
    <citation type="journal article" date="2016" name="G3 (Bethesda)">
        <title>First Draft Assembly and Annotation of the Genome of a California Endemic Oak Quercus lobata Nee (Fagaceae).</title>
        <authorList>
            <person name="Sork V.L."/>
            <person name="Fitz-Gibbon S.T."/>
            <person name="Puiu D."/>
            <person name="Crepeau M."/>
            <person name="Gugger P.F."/>
            <person name="Sherman R."/>
            <person name="Stevens K."/>
            <person name="Langley C.H."/>
            <person name="Pellegrini M."/>
            <person name="Salzberg S.L."/>
        </authorList>
    </citation>
    <scope>NUCLEOTIDE SEQUENCE [LARGE SCALE GENOMIC DNA]</scope>
    <source>
        <strain evidence="9 10">cv. SW786</strain>
    </source>
</reference>
<dbReference type="PANTHER" id="PTHR43620">
    <property type="entry name" value="GLYCEROPHOSPHORYL DIESTER PHOSPHODIESTERASE"/>
    <property type="match status" value="1"/>
</dbReference>
<comment type="similarity">
    <text evidence="1">Belongs to the glycerophosphoryl diester phosphodiesterase family.</text>
</comment>
<dbReference type="OMA" id="AWRTEDT"/>
<dbReference type="Gramene" id="QL05p066163:mrna">
    <property type="protein sequence ID" value="QL05p066163:mrna"/>
    <property type="gene ID" value="QL05p066163"/>
</dbReference>
<comment type="catalytic activity">
    <reaction evidence="6">
        <text>a sn-glycero-3-phosphodiester + H2O = an alcohol + sn-glycerol 3-phosphate + H(+)</text>
        <dbReference type="Rhea" id="RHEA:12969"/>
        <dbReference type="ChEBI" id="CHEBI:15377"/>
        <dbReference type="ChEBI" id="CHEBI:15378"/>
        <dbReference type="ChEBI" id="CHEBI:30879"/>
        <dbReference type="ChEBI" id="CHEBI:57597"/>
        <dbReference type="ChEBI" id="CHEBI:83408"/>
        <dbReference type="EC" id="3.1.4.46"/>
    </reaction>
</comment>
<keyword evidence="7" id="KW-1133">Transmembrane helix</keyword>
<evidence type="ECO:0000313" key="9">
    <source>
        <dbReference type="EnsemblPlants" id="QL05p066163:mrna"/>
    </source>
</evidence>
<evidence type="ECO:0000256" key="3">
    <source>
        <dbReference type="ARBA" id="ARBA00022729"/>
    </source>
</evidence>
<evidence type="ECO:0000259" key="8">
    <source>
        <dbReference type="PROSITE" id="PS51704"/>
    </source>
</evidence>
<dbReference type="SUPFAM" id="SSF51695">
    <property type="entry name" value="PLC-like phosphodiesterases"/>
    <property type="match status" value="1"/>
</dbReference>
<evidence type="ECO:0000256" key="6">
    <source>
        <dbReference type="ARBA" id="ARBA00047512"/>
    </source>
</evidence>
<name>A0A7N2LSE4_QUELO</name>
<dbReference type="Pfam" id="PF03009">
    <property type="entry name" value="GDPD"/>
    <property type="match status" value="2"/>
</dbReference>
<dbReference type="GO" id="GO:0006629">
    <property type="term" value="P:lipid metabolic process"/>
    <property type="evidence" value="ECO:0007669"/>
    <property type="project" value="InterPro"/>
</dbReference>
<proteinExistence type="inferred from homology"/>
<evidence type="ECO:0000256" key="1">
    <source>
        <dbReference type="ARBA" id="ARBA00007277"/>
    </source>
</evidence>
<feature type="transmembrane region" description="Helical" evidence="7">
    <location>
        <begin position="12"/>
        <end position="33"/>
    </location>
</feature>
<dbReference type="InterPro" id="IPR030395">
    <property type="entry name" value="GP_PDE_dom"/>
</dbReference>
<dbReference type="Proteomes" id="UP000594261">
    <property type="component" value="Chromosome 5"/>
</dbReference>
<protein>
    <recommendedName>
        <fullName evidence="2">glycerophosphodiester phosphodiesterase</fullName>
        <ecNumber evidence="2">3.1.4.46</ecNumber>
    </recommendedName>
</protein>
<dbReference type="InParanoid" id="A0A7N2LSE4"/>
<evidence type="ECO:0000256" key="4">
    <source>
        <dbReference type="ARBA" id="ARBA00022798"/>
    </source>
</evidence>
<feature type="domain" description="GP-PDE" evidence="8">
    <location>
        <begin position="54"/>
        <end position="365"/>
    </location>
</feature>
<dbReference type="EnsemblPlants" id="QL05p066163:mrna">
    <property type="protein sequence ID" value="QL05p066163:mrna"/>
    <property type="gene ID" value="QL05p066163"/>
</dbReference>
<dbReference type="EC" id="3.1.4.46" evidence="2"/>
<organism evidence="9 10">
    <name type="scientific">Quercus lobata</name>
    <name type="common">Valley oak</name>
    <dbReference type="NCBI Taxonomy" id="97700"/>
    <lineage>
        <taxon>Eukaryota</taxon>
        <taxon>Viridiplantae</taxon>
        <taxon>Streptophyta</taxon>
        <taxon>Embryophyta</taxon>
        <taxon>Tracheophyta</taxon>
        <taxon>Spermatophyta</taxon>
        <taxon>Magnoliopsida</taxon>
        <taxon>eudicotyledons</taxon>
        <taxon>Gunneridae</taxon>
        <taxon>Pentapetalae</taxon>
        <taxon>rosids</taxon>
        <taxon>fabids</taxon>
        <taxon>Fagales</taxon>
        <taxon>Fagaceae</taxon>
        <taxon>Quercus</taxon>
    </lineage>
</organism>
<keyword evidence="7" id="KW-0812">Transmembrane</keyword>
<dbReference type="GO" id="GO:0006071">
    <property type="term" value="P:glycerol metabolic process"/>
    <property type="evidence" value="ECO:0007669"/>
    <property type="project" value="UniProtKB-KW"/>
</dbReference>
<sequence length="365" mass="41497">MTFSKINVNIDVVHLTGFEVVPFLILLTIAGCVGRPLPSKLDDVDKQPLQTSRPYNIAHRGSNGEFPEETAAAYMRAIGEGADFIETEILASKDGVLICSHDVTFDLDNRTNIANFSQFADRKRTYEVQGVNMTGWFVVDFTLEELKLLGVNQRFSFRDQQYNGKFPIITFKEYISIALDAKRVVGIYPEIKNPVFINKHVSDFPCVIIILGSKKIIPTQLIRSNGQMGKKFEDKFVETLMKFAYKGSYMSKEWLKQPAFVQSFAPTSLTYIANLTDLPKIFLIHDVTVLKEDTNQTYYDITSDSYLDFMKNYVVGIGPWKDTIVTTKNNYLNEVTDLVAKAHARGLQVHIFSWCMMSKICEHSQ</sequence>
<dbReference type="PANTHER" id="PTHR43620:SF7">
    <property type="entry name" value="GLYCEROPHOSPHODIESTER PHOSPHODIESTERASE GDPD5-RELATED"/>
    <property type="match status" value="1"/>
</dbReference>